<comment type="caution">
    <text evidence="2">The sequence shown here is derived from an EMBL/GenBank/DDBJ whole genome shotgun (WGS) entry which is preliminary data.</text>
</comment>
<protein>
    <recommendedName>
        <fullName evidence="4">BTB domain-containing protein</fullName>
    </recommendedName>
</protein>
<dbReference type="Proteomes" id="UP000813824">
    <property type="component" value="Unassembled WGS sequence"/>
</dbReference>
<dbReference type="OrthoDB" id="2593747at2759"/>
<organism evidence="2 3">
    <name type="scientific">Cristinia sonorae</name>
    <dbReference type="NCBI Taxonomy" id="1940300"/>
    <lineage>
        <taxon>Eukaryota</taxon>
        <taxon>Fungi</taxon>
        <taxon>Dikarya</taxon>
        <taxon>Basidiomycota</taxon>
        <taxon>Agaricomycotina</taxon>
        <taxon>Agaricomycetes</taxon>
        <taxon>Agaricomycetidae</taxon>
        <taxon>Agaricales</taxon>
        <taxon>Pleurotineae</taxon>
        <taxon>Stephanosporaceae</taxon>
        <taxon>Cristinia</taxon>
    </lineage>
</organism>
<evidence type="ECO:0008006" key="4">
    <source>
        <dbReference type="Google" id="ProtNLM"/>
    </source>
</evidence>
<dbReference type="AlphaFoldDB" id="A0A8K0UT49"/>
<dbReference type="SUPFAM" id="SSF54695">
    <property type="entry name" value="POZ domain"/>
    <property type="match status" value="1"/>
</dbReference>
<reference evidence="2" key="1">
    <citation type="journal article" date="2021" name="New Phytol.">
        <title>Evolutionary innovations through gain and loss of genes in the ectomycorrhizal Boletales.</title>
        <authorList>
            <person name="Wu G."/>
            <person name="Miyauchi S."/>
            <person name="Morin E."/>
            <person name="Kuo A."/>
            <person name="Drula E."/>
            <person name="Varga T."/>
            <person name="Kohler A."/>
            <person name="Feng B."/>
            <person name="Cao Y."/>
            <person name="Lipzen A."/>
            <person name="Daum C."/>
            <person name="Hundley H."/>
            <person name="Pangilinan J."/>
            <person name="Johnson J."/>
            <person name="Barry K."/>
            <person name="LaButti K."/>
            <person name="Ng V."/>
            <person name="Ahrendt S."/>
            <person name="Min B."/>
            <person name="Choi I.G."/>
            <person name="Park H."/>
            <person name="Plett J.M."/>
            <person name="Magnuson J."/>
            <person name="Spatafora J.W."/>
            <person name="Nagy L.G."/>
            <person name="Henrissat B."/>
            <person name="Grigoriev I.V."/>
            <person name="Yang Z.L."/>
            <person name="Xu J."/>
            <person name="Martin F.M."/>
        </authorList>
    </citation>
    <scope>NUCLEOTIDE SEQUENCE</scope>
    <source>
        <strain evidence="2">KKN 215</strain>
    </source>
</reference>
<proteinExistence type="predicted"/>
<feature type="region of interest" description="Disordered" evidence="1">
    <location>
        <begin position="1"/>
        <end position="42"/>
    </location>
</feature>
<dbReference type="Gene3D" id="3.30.710.10">
    <property type="entry name" value="Potassium Channel Kv1.1, Chain A"/>
    <property type="match status" value="1"/>
</dbReference>
<evidence type="ECO:0000256" key="1">
    <source>
        <dbReference type="SAM" id="MobiDB-lite"/>
    </source>
</evidence>
<dbReference type="InterPro" id="IPR011333">
    <property type="entry name" value="SKP1/BTB/POZ_sf"/>
</dbReference>
<dbReference type="CDD" id="cd18186">
    <property type="entry name" value="BTB_POZ_ZBTB_KLHL-like"/>
    <property type="match status" value="1"/>
</dbReference>
<evidence type="ECO:0000313" key="2">
    <source>
        <dbReference type="EMBL" id="KAH8102038.1"/>
    </source>
</evidence>
<sequence length="427" mass="47659">MTFTDSYPAMETSLGLPRLEIPSPPSPSDVPALSPDIRSAAKSLPHLSPVGEEQNTSLEQEQPFLSSAVSPTYVDSHIPPTIRPHLITPPFHSRSTSASSVELLVPGTSSTPLLDQEFEHAHAHIGQSTYSGIFSPRSFRTMSSRSSMLSPRMSTPPSATALSASQLHPPLQIHALRPKARSGSTSTTVAPPTPSSRPRHSSYYMDPEMVILEVEGYLYRVSVWLLQRESDFFQRHLRQHLQNGVMGRTDGTPIPLPNISRNEFDDLLRFLHFSVYEPDLITLDEWIALLSVSTRLQFPRIRRWAIREITAQFSNLEAVTVVVLATKHNVPQWLAPAYAELCRREEPLDDGEAEELGAVVAARVGRARERIREELFKTLLCGSCIGALEMRDDQEPEESLVTNVVRQVFWPESSRPLSESFGEFPAH</sequence>
<dbReference type="EMBL" id="JAEVFJ010000010">
    <property type="protein sequence ID" value="KAH8102038.1"/>
    <property type="molecule type" value="Genomic_DNA"/>
</dbReference>
<feature type="region of interest" description="Disordered" evidence="1">
    <location>
        <begin position="144"/>
        <end position="201"/>
    </location>
</feature>
<feature type="compositionally biased region" description="Low complexity" evidence="1">
    <location>
        <begin position="144"/>
        <end position="165"/>
    </location>
</feature>
<name>A0A8K0UT49_9AGAR</name>
<accession>A0A8K0UT49</accession>
<evidence type="ECO:0000313" key="3">
    <source>
        <dbReference type="Proteomes" id="UP000813824"/>
    </source>
</evidence>
<gene>
    <name evidence="2" type="ORF">BXZ70DRAFT_929897</name>
</gene>
<keyword evidence="3" id="KW-1185">Reference proteome</keyword>